<organism evidence="1">
    <name type="scientific">Salmonella enterica subsp. enterica serovar Albany</name>
    <dbReference type="NCBI Taxonomy" id="211968"/>
    <lineage>
        <taxon>Bacteria</taxon>
        <taxon>Pseudomonadati</taxon>
        <taxon>Pseudomonadota</taxon>
        <taxon>Gammaproteobacteria</taxon>
        <taxon>Enterobacterales</taxon>
        <taxon>Enterobacteriaceae</taxon>
        <taxon>Salmonella</taxon>
    </lineage>
</organism>
<accession>A0A5X9WK59</accession>
<evidence type="ECO:0000313" key="1">
    <source>
        <dbReference type="EMBL" id="ECB5299260.1"/>
    </source>
</evidence>
<dbReference type="EMBL" id="AAHXWF010000007">
    <property type="protein sequence ID" value="ECB5299260.1"/>
    <property type="molecule type" value="Genomic_DNA"/>
</dbReference>
<name>A0A5X9WK59_SALET</name>
<sequence length="80" mass="9640">MSFCRFVYYPNNKSLKCLNKQQWRNIKQPAPEIKPWLSDKGLSLDVRYDFFNQWRAFKNKAGINLYQRSSCRYLLARGDN</sequence>
<proteinExistence type="predicted"/>
<gene>
    <name evidence="1" type="ORF">EYJ84_16100</name>
</gene>
<dbReference type="AlphaFoldDB" id="A0A5X9WK59"/>
<reference evidence="1" key="1">
    <citation type="submission" date="2019-02" db="EMBL/GenBank/DDBJ databases">
        <authorList>
            <consortium name="GenomeTrakr network: Whole genome sequencing for foodborne pathogen traceback"/>
        </authorList>
    </citation>
    <scope>NUCLEOTIDE SEQUENCE [LARGE SCALE GENOMIC DNA]</scope>
    <source>
        <strain evidence="1">FSIS11917612</strain>
    </source>
</reference>
<protein>
    <submittedName>
        <fullName evidence="1">Uncharacterized protein</fullName>
    </submittedName>
</protein>
<comment type="caution">
    <text evidence="1">The sequence shown here is derived from an EMBL/GenBank/DDBJ whole genome shotgun (WGS) entry which is preliminary data.</text>
</comment>
<dbReference type="Proteomes" id="UP000839613">
    <property type="component" value="Unassembled WGS sequence"/>
</dbReference>